<feature type="compositionally biased region" description="Low complexity" evidence="9">
    <location>
        <begin position="12"/>
        <end position="26"/>
    </location>
</feature>
<dbReference type="PANTHER" id="PTHR10739">
    <property type="entry name" value="CYTIDYLYLTRANSFERASE"/>
    <property type="match status" value="1"/>
</dbReference>
<evidence type="ECO:0000256" key="2">
    <source>
        <dbReference type="ARBA" id="ARBA00022516"/>
    </source>
</evidence>
<evidence type="ECO:0000256" key="8">
    <source>
        <dbReference type="ARBA" id="ARBA00026101"/>
    </source>
</evidence>
<evidence type="ECO:0000256" key="5">
    <source>
        <dbReference type="ARBA" id="ARBA00023098"/>
    </source>
</evidence>
<dbReference type="SUPFAM" id="SSF52374">
    <property type="entry name" value="Nucleotidylyl transferase"/>
    <property type="match status" value="1"/>
</dbReference>
<keyword evidence="3 11" id="KW-0808">Transferase</keyword>
<dbReference type="CDD" id="cd02174">
    <property type="entry name" value="CCT"/>
    <property type="match status" value="1"/>
</dbReference>
<dbReference type="EC" id="2.7.7.15" evidence="8"/>
<gene>
    <name evidence="11" type="ORF">ALMOND_2B023067</name>
</gene>
<keyword evidence="5" id="KW-0443">Lipid metabolism</keyword>
<dbReference type="Gramene" id="VVA27831">
    <property type="protein sequence ID" value="VVA27831"/>
    <property type="gene ID" value="Prudul26B023067"/>
</dbReference>
<organism evidence="11 12">
    <name type="scientific">Prunus dulcis</name>
    <name type="common">Almond</name>
    <name type="synonym">Amygdalus dulcis</name>
    <dbReference type="NCBI Taxonomy" id="3755"/>
    <lineage>
        <taxon>Eukaryota</taxon>
        <taxon>Viridiplantae</taxon>
        <taxon>Streptophyta</taxon>
        <taxon>Embryophyta</taxon>
        <taxon>Tracheophyta</taxon>
        <taxon>Spermatophyta</taxon>
        <taxon>Magnoliopsida</taxon>
        <taxon>eudicotyledons</taxon>
        <taxon>Gunneridae</taxon>
        <taxon>Pentapetalae</taxon>
        <taxon>rosids</taxon>
        <taxon>fabids</taxon>
        <taxon>Rosales</taxon>
        <taxon>Rosaceae</taxon>
        <taxon>Amygdaloideae</taxon>
        <taxon>Amygdaleae</taxon>
        <taxon>Prunus</taxon>
    </lineage>
</organism>
<evidence type="ECO:0000256" key="6">
    <source>
        <dbReference type="ARBA" id="ARBA00023209"/>
    </source>
</evidence>
<accession>A0A5E4FLW4</accession>
<dbReference type="Gene3D" id="3.40.50.620">
    <property type="entry name" value="HUPs"/>
    <property type="match status" value="1"/>
</dbReference>
<keyword evidence="4 11" id="KW-0548">Nucleotidyltransferase</keyword>
<reference evidence="12" key="1">
    <citation type="journal article" date="2020" name="Plant J.">
        <title>Transposons played a major role in the diversification between the closely related almond and peach genomes: results from the almond genome sequence.</title>
        <authorList>
            <person name="Alioto T."/>
            <person name="Alexiou K.G."/>
            <person name="Bardil A."/>
            <person name="Barteri F."/>
            <person name="Castanera R."/>
            <person name="Cruz F."/>
            <person name="Dhingra A."/>
            <person name="Duval H."/>
            <person name="Fernandez I Marti A."/>
            <person name="Frias L."/>
            <person name="Galan B."/>
            <person name="Garcia J.L."/>
            <person name="Howad W."/>
            <person name="Gomez-Garrido J."/>
            <person name="Gut M."/>
            <person name="Julca I."/>
            <person name="Morata J."/>
            <person name="Puigdomenech P."/>
            <person name="Ribeca P."/>
            <person name="Rubio Cabetas M.J."/>
            <person name="Vlasova A."/>
            <person name="Wirthensohn M."/>
            <person name="Garcia-Mas J."/>
            <person name="Gabaldon T."/>
            <person name="Casacuberta J.M."/>
            <person name="Arus P."/>
        </authorList>
    </citation>
    <scope>NUCLEOTIDE SEQUENCE [LARGE SCALE GENOMIC DNA]</scope>
    <source>
        <strain evidence="12">cv. Texas</strain>
    </source>
</reference>
<dbReference type="InterPro" id="IPR014729">
    <property type="entry name" value="Rossmann-like_a/b/a_fold"/>
</dbReference>
<dbReference type="InterPro" id="IPR004821">
    <property type="entry name" value="Cyt_trans-like"/>
</dbReference>
<sequence>MAEVEPKDTCDTSNTSNTSAHSNSNADQPDRLVRVYADGIYDLFHFGHARSLEQAKKSFPNTYLLVGCCNDETTHKFKGKTVMTESERYESLRHCKWVDEVIPDAPWVINQEFLDKHEIDYVAHDSLPYADASGAGKDVYEFVKAVGRFKETKRTDGISTSDIIMRIVKDYNQYVLRNLDRGYTRKELGVSFVKARFFSCFHLFDFLTVKYGFLGVLFSIDLSVDMVTFPWRRNLALYFCLI</sequence>
<feature type="compositionally biased region" description="Basic and acidic residues" evidence="9">
    <location>
        <begin position="1"/>
        <end position="10"/>
    </location>
</feature>
<evidence type="ECO:0000259" key="10">
    <source>
        <dbReference type="Pfam" id="PF01467"/>
    </source>
</evidence>
<protein>
    <recommendedName>
        <fullName evidence="8">choline-phosphate cytidylyltransferase</fullName>
        <ecNumber evidence="8">2.7.7.15</ecNumber>
    </recommendedName>
</protein>
<feature type="domain" description="Cytidyltransferase-like" evidence="10">
    <location>
        <begin position="36"/>
        <end position="165"/>
    </location>
</feature>
<name>A0A5E4FLW4_PRUDU</name>
<evidence type="ECO:0000256" key="9">
    <source>
        <dbReference type="SAM" id="MobiDB-lite"/>
    </source>
</evidence>
<evidence type="ECO:0000256" key="7">
    <source>
        <dbReference type="ARBA" id="ARBA00023264"/>
    </source>
</evidence>
<evidence type="ECO:0000256" key="4">
    <source>
        <dbReference type="ARBA" id="ARBA00022695"/>
    </source>
</evidence>
<evidence type="ECO:0000313" key="11">
    <source>
        <dbReference type="EMBL" id="VVA27831.1"/>
    </source>
</evidence>
<evidence type="ECO:0000313" key="12">
    <source>
        <dbReference type="Proteomes" id="UP000327085"/>
    </source>
</evidence>
<dbReference type="NCBIfam" id="TIGR00125">
    <property type="entry name" value="cyt_tran_rel"/>
    <property type="match status" value="1"/>
</dbReference>
<dbReference type="EMBL" id="CABIKO010000128">
    <property type="protein sequence ID" value="VVA27831.1"/>
    <property type="molecule type" value="Genomic_DNA"/>
</dbReference>
<dbReference type="AlphaFoldDB" id="A0A5E4FLW4"/>
<dbReference type="InterPro" id="IPR045049">
    <property type="entry name" value="Pcy1-like"/>
</dbReference>
<proteinExistence type="inferred from homology"/>
<keyword evidence="7" id="KW-1208">Phospholipid metabolism</keyword>
<dbReference type="PANTHER" id="PTHR10739:SF56">
    <property type="entry name" value="CHOLINE-PHOSPHATE CYTIDYLYLTRANSFERASE 1"/>
    <property type="match status" value="1"/>
</dbReference>
<evidence type="ECO:0000256" key="3">
    <source>
        <dbReference type="ARBA" id="ARBA00022679"/>
    </source>
</evidence>
<dbReference type="InterPro" id="IPR041723">
    <property type="entry name" value="CCT"/>
</dbReference>
<dbReference type="GO" id="GO:0004105">
    <property type="term" value="F:choline-phosphate cytidylyltransferase activity"/>
    <property type="evidence" value="ECO:0007669"/>
    <property type="project" value="UniProtKB-EC"/>
</dbReference>
<keyword evidence="2" id="KW-0444">Lipid biosynthesis</keyword>
<evidence type="ECO:0000256" key="1">
    <source>
        <dbReference type="ARBA" id="ARBA00010101"/>
    </source>
</evidence>
<keyword evidence="6" id="KW-0594">Phospholipid biosynthesis</keyword>
<feature type="region of interest" description="Disordered" evidence="9">
    <location>
        <begin position="1"/>
        <end position="27"/>
    </location>
</feature>
<comment type="similarity">
    <text evidence="1">Belongs to the cytidylyltransferase family.</text>
</comment>
<dbReference type="Pfam" id="PF01467">
    <property type="entry name" value="CTP_transf_like"/>
    <property type="match status" value="1"/>
</dbReference>
<dbReference type="GO" id="GO:0031210">
    <property type="term" value="F:phosphatidylcholine binding"/>
    <property type="evidence" value="ECO:0007669"/>
    <property type="project" value="TreeGrafter"/>
</dbReference>
<dbReference type="Proteomes" id="UP000327085">
    <property type="component" value="Chromosome 3"/>
</dbReference>